<dbReference type="KEGG" id="tum:CBW65_03965"/>
<evidence type="ECO:0000313" key="3">
    <source>
        <dbReference type="Proteomes" id="UP000195437"/>
    </source>
</evidence>
<feature type="chain" id="PRO_5038923991" description="DUF4878 domain-containing protein" evidence="1">
    <location>
        <begin position="22"/>
        <end position="143"/>
    </location>
</feature>
<dbReference type="Proteomes" id="UP000195437">
    <property type="component" value="Chromosome"/>
</dbReference>
<dbReference type="RefSeq" id="WP_087455699.1">
    <property type="nucleotide sequence ID" value="NZ_CP021434.1"/>
</dbReference>
<name>A0A1Y0III5_9BACL</name>
<sequence>MNKKILILSCAAVLVVAGAFTFGNIQSQASATTEQEAQQVATDYLDALVAKDVEKVVKYVQDVRFKTDAEELAGYQDIVTNNPVYSYKILSVETKSPTQASVTIEYTSEHRGTDQTTFNVFKKGKEWQVTLENIELKKSIKNK</sequence>
<accession>A0A1Y0III5</accession>
<reference evidence="3" key="1">
    <citation type="submission" date="2017-05" db="EMBL/GenBank/DDBJ databases">
        <authorList>
            <person name="Sung H."/>
        </authorList>
    </citation>
    <scope>NUCLEOTIDE SEQUENCE [LARGE SCALE GENOMIC DNA]</scope>
    <source>
        <strain evidence="3">AR23208</strain>
    </source>
</reference>
<gene>
    <name evidence="2" type="ORF">CBW65_03965</name>
</gene>
<dbReference type="EMBL" id="CP021434">
    <property type="protein sequence ID" value="ARU60312.1"/>
    <property type="molecule type" value="Genomic_DNA"/>
</dbReference>
<dbReference type="Gene3D" id="3.10.450.50">
    <property type="match status" value="1"/>
</dbReference>
<evidence type="ECO:0008006" key="4">
    <source>
        <dbReference type="Google" id="ProtNLM"/>
    </source>
</evidence>
<keyword evidence="3" id="KW-1185">Reference proteome</keyword>
<proteinExistence type="predicted"/>
<dbReference type="AlphaFoldDB" id="A0A1Y0III5"/>
<feature type="signal peptide" evidence="1">
    <location>
        <begin position="1"/>
        <end position="21"/>
    </location>
</feature>
<keyword evidence="1" id="KW-0732">Signal</keyword>
<evidence type="ECO:0000313" key="2">
    <source>
        <dbReference type="EMBL" id="ARU60312.1"/>
    </source>
</evidence>
<protein>
    <recommendedName>
        <fullName evidence="4">DUF4878 domain-containing protein</fullName>
    </recommendedName>
</protein>
<organism evidence="2 3">
    <name type="scientific">Tumebacillus avium</name>
    <dbReference type="NCBI Taxonomy" id="1903704"/>
    <lineage>
        <taxon>Bacteria</taxon>
        <taxon>Bacillati</taxon>
        <taxon>Bacillota</taxon>
        <taxon>Bacilli</taxon>
        <taxon>Bacillales</taxon>
        <taxon>Alicyclobacillaceae</taxon>
        <taxon>Tumebacillus</taxon>
    </lineage>
</organism>
<evidence type="ECO:0000256" key="1">
    <source>
        <dbReference type="SAM" id="SignalP"/>
    </source>
</evidence>